<organism evidence="3 4">
    <name type="scientific">Hankyongella ginsenosidimutans</name>
    <dbReference type="NCBI Taxonomy" id="1763828"/>
    <lineage>
        <taxon>Bacteria</taxon>
        <taxon>Pseudomonadati</taxon>
        <taxon>Pseudomonadota</taxon>
        <taxon>Alphaproteobacteria</taxon>
        <taxon>Sphingomonadales</taxon>
        <taxon>Sphingomonadaceae</taxon>
        <taxon>Hankyongella</taxon>
    </lineage>
</organism>
<evidence type="ECO:0000256" key="1">
    <source>
        <dbReference type="SAM" id="MobiDB-lite"/>
    </source>
</evidence>
<evidence type="ECO:0000259" key="2">
    <source>
        <dbReference type="Pfam" id="PF13614"/>
    </source>
</evidence>
<sequence length="258" mass="28788">MNVLAVYNFKGGVGKTTTAVNLAWLAAKQGQRTLLWDLDAQGGATFLIDAQPGLEGGAKKLLRDKDALIDKIIPSPYERLDILPSDLSLRHLDRRLAGNDDDRRIVKMLKPLSDVYDWVILDAPPSLSELAEQIFRASQALLVPLLPTPLSVLAYGQLRAYLAREKTPKPRLMPFLSMVDARKKLHKDMIESLPAKEPDLLQTHIPIPARWNGWLCSRRRSASALPAASRRPPSRRSGARWRANSHHDGPLVGRRPLL</sequence>
<dbReference type="InterPro" id="IPR027417">
    <property type="entry name" value="P-loop_NTPase"/>
</dbReference>
<dbReference type="Gene3D" id="3.40.50.300">
    <property type="entry name" value="P-loop containing nucleotide triphosphate hydrolases"/>
    <property type="match status" value="1"/>
</dbReference>
<dbReference type="EMBL" id="CP039704">
    <property type="protein sequence ID" value="QCI79271.1"/>
    <property type="molecule type" value="Genomic_DNA"/>
</dbReference>
<dbReference type="Proteomes" id="UP000298714">
    <property type="component" value="Chromosome"/>
</dbReference>
<evidence type="ECO:0000313" key="4">
    <source>
        <dbReference type="Proteomes" id="UP000298714"/>
    </source>
</evidence>
<dbReference type="PANTHER" id="PTHR13696:SF52">
    <property type="entry name" value="PARA FAMILY PROTEIN CT_582"/>
    <property type="match status" value="1"/>
</dbReference>
<reference evidence="4" key="1">
    <citation type="submission" date="2019-04" db="EMBL/GenBank/DDBJ databases">
        <title>Complete genome sequence of Sphingomonas sp. W1-2-3.</title>
        <authorList>
            <person name="Im W.T."/>
        </authorList>
    </citation>
    <scope>NUCLEOTIDE SEQUENCE [LARGE SCALE GENOMIC DNA]</scope>
    <source>
        <strain evidence="4">W1-2-3</strain>
    </source>
</reference>
<feature type="domain" description="AAA" evidence="2">
    <location>
        <begin position="1"/>
        <end position="158"/>
    </location>
</feature>
<dbReference type="CDD" id="cd02042">
    <property type="entry name" value="ParAB_family"/>
    <property type="match status" value="1"/>
</dbReference>
<accession>A0A4D7C2H9</accession>
<dbReference type="InterPro" id="IPR050678">
    <property type="entry name" value="DNA_Partitioning_ATPase"/>
</dbReference>
<protein>
    <submittedName>
        <fullName evidence="3">ParA family protein</fullName>
    </submittedName>
</protein>
<evidence type="ECO:0000313" key="3">
    <source>
        <dbReference type="EMBL" id="QCI79271.1"/>
    </source>
</evidence>
<dbReference type="AlphaFoldDB" id="A0A4D7C2H9"/>
<name>A0A4D7C2H9_9SPHN</name>
<proteinExistence type="predicted"/>
<feature type="region of interest" description="Disordered" evidence="1">
    <location>
        <begin position="225"/>
        <end position="258"/>
    </location>
</feature>
<gene>
    <name evidence="3" type="ORF">E6W36_05975</name>
</gene>
<dbReference type="InterPro" id="IPR025669">
    <property type="entry name" value="AAA_dom"/>
</dbReference>
<dbReference type="RefSeq" id="WP_222874104.1">
    <property type="nucleotide sequence ID" value="NZ_CP039704.1"/>
</dbReference>
<dbReference type="PANTHER" id="PTHR13696">
    <property type="entry name" value="P-LOOP CONTAINING NUCLEOSIDE TRIPHOSPHATE HYDROLASE"/>
    <property type="match status" value="1"/>
</dbReference>
<dbReference type="KEGG" id="hgn:E6W36_05975"/>
<keyword evidence="4" id="KW-1185">Reference proteome</keyword>
<dbReference type="SUPFAM" id="SSF52540">
    <property type="entry name" value="P-loop containing nucleoside triphosphate hydrolases"/>
    <property type="match status" value="1"/>
</dbReference>
<dbReference type="Pfam" id="PF13614">
    <property type="entry name" value="AAA_31"/>
    <property type="match status" value="1"/>
</dbReference>